<evidence type="ECO:0000313" key="6">
    <source>
        <dbReference type="Proteomes" id="UP001497444"/>
    </source>
</evidence>
<keyword evidence="2" id="KW-0378">Hydrolase</keyword>
<dbReference type="SUPFAM" id="SSF50630">
    <property type="entry name" value="Acid proteases"/>
    <property type="match status" value="1"/>
</dbReference>
<reference evidence="5 6" key="1">
    <citation type="submission" date="2024-02" db="EMBL/GenBank/DDBJ databases">
        <authorList>
            <consortium name="ELIXIR-Norway"/>
            <consortium name="Elixir Norway"/>
        </authorList>
    </citation>
    <scope>NUCLEOTIDE SEQUENCE [LARGE SCALE GENOMIC DNA]</scope>
</reference>
<dbReference type="InterPro" id="IPR001461">
    <property type="entry name" value="Aspartic_peptidase_A1"/>
</dbReference>
<dbReference type="PANTHER" id="PTHR47966">
    <property type="entry name" value="BETA-SITE APP-CLEAVING ENZYME, ISOFORM A-RELATED"/>
    <property type="match status" value="1"/>
</dbReference>
<sequence length="409" mass="43288">MGSCRILVPGLFLVALLTICSSGFVAADDAVAAAGNSMPRVALKRNAVQDLQGIRTAKLRAAAVTATLAANGKLGRTSNIGGSELDLALSNFMDTQYYGEIGIGNPAQNFSVLFDTGSSNLWVPSSKCYFSLACYFHTRYESSSSSTYKENGTSFAIQYGTGSMTGFLSQDNIAIGDLTVINQVFAEATQEPGLTFVAAQFDGILGLGFKEISVDSVTPVWYNMLSQGLVTQPVFSFWLNRDASQENGGELVFGGVDPKHFQGTHIYTPVTRKGYWQFNMGDVLIGGESTDYCKGGCAAIADSGTSLLAGPSVCDHLPNSNGDSTVDCSSLASMPDVAFTIDGNIFNLTPAQYILQIGQGSQAQCMSGFTGLDIPPPAGPLWILGDVFMGVYHTVFDYGNTRLGFAKSA</sequence>
<keyword evidence="6" id="KW-1185">Reference proteome</keyword>
<evidence type="ECO:0000259" key="4">
    <source>
        <dbReference type="PROSITE" id="PS51767"/>
    </source>
</evidence>
<evidence type="ECO:0000256" key="2">
    <source>
        <dbReference type="RuleBase" id="RU000454"/>
    </source>
</evidence>
<dbReference type="Gene3D" id="2.40.70.10">
    <property type="entry name" value="Acid Proteases"/>
    <property type="match status" value="3"/>
</dbReference>
<feature type="signal peptide" evidence="3">
    <location>
        <begin position="1"/>
        <end position="27"/>
    </location>
</feature>
<evidence type="ECO:0000256" key="1">
    <source>
        <dbReference type="ARBA" id="ARBA00007447"/>
    </source>
</evidence>
<dbReference type="PRINTS" id="PR00792">
    <property type="entry name" value="PEPSIN"/>
</dbReference>
<dbReference type="PROSITE" id="PS51767">
    <property type="entry name" value="PEPTIDASE_A1"/>
    <property type="match status" value="1"/>
</dbReference>
<dbReference type="Pfam" id="PF00026">
    <property type="entry name" value="Asp"/>
    <property type="match status" value="1"/>
</dbReference>
<dbReference type="PROSITE" id="PS00141">
    <property type="entry name" value="ASP_PROTEASE"/>
    <property type="match status" value="2"/>
</dbReference>
<proteinExistence type="inferred from homology"/>
<dbReference type="InterPro" id="IPR033121">
    <property type="entry name" value="PEPTIDASE_A1"/>
</dbReference>
<dbReference type="InterPro" id="IPR033869">
    <property type="entry name" value="Phytepsin"/>
</dbReference>
<feature type="chain" id="PRO_5045548281" description="Peptidase A1 domain-containing protein" evidence="3">
    <location>
        <begin position="28"/>
        <end position="409"/>
    </location>
</feature>
<evidence type="ECO:0000313" key="5">
    <source>
        <dbReference type="EMBL" id="CAK9256440.1"/>
    </source>
</evidence>
<dbReference type="PANTHER" id="PTHR47966:SF51">
    <property type="entry name" value="BETA-SITE APP-CLEAVING ENZYME, ISOFORM A-RELATED"/>
    <property type="match status" value="1"/>
</dbReference>
<dbReference type="InterPro" id="IPR021109">
    <property type="entry name" value="Peptidase_aspartic_dom_sf"/>
</dbReference>
<dbReference type="Proteomes" id="UP001497444">
    <property type="component" value="Chromosome 1"/>
</dbReference>
<feature type="domain" description="Peptidase A1" evidence="4">
    <location>
        <begin position="97"/>
        <end position="406"/>
    </location>
</feature>
<comment type="similarity">
    <text evidence="1 2">Belongs to the peptidase A1 family.</text>
</comment>
<name>A0ABP0VTN7_9BRYO</name>
<dbReference type="EMBL" id="OZ020096">
    <property type="protein sequence ID" value="CAK9256440.1"/>
    <property type="molecule type" value="Genomic_DNA"/>
</dbReference>
<keyword evidence="2" id="KW-0064">Aspartyl protease</keyword>
<organism evidence="5 6">
    <name type="scientific">Sphagnum jensenii</name>
    <dbReference type="NCBI Taxonomy" id="128206"/>
    <lineage>
        <taxon>Eukaryota</taxon>
        <taxon>Viridiplantae</taxon>
        <taxon>Streptophyta</taxon>
        <taxon>Embryophyta</taxon>
        <taxon>Bryophyta</taxon>
        <taxon>Sphagnophytina</taxon>
        <taxon>Sphagnopsida</taxon>
        <taxon>Sphagnales</taxon>
        <taxon>Sphagnaceae</taxon>
        <taxon>Sphagnum</taxon>
    </lineage>
</organism>
<keyword evidence="2" id="KW-0645">Protease</keyword>
<accession>A0ABP0VTN7</accession>
<gene>
    <name evidence="5" type="ORF">CSSPJE1EN1_LOCUS1918</name>
</gene>
<dbReference type="InterPro" id="IPR001969">
    <property type="entry name" value="Aspartic_peptidase_AS"/>
</dbReference>
<keyword evidence="3" id="KW-0732">Signal</keyword>
<dbReference type="CDD" id="cd06098">
    <property type="entry name" value="phytepsin"/>
    <property type="match status" value="1"/>
</dbReference>
<evidence type="ECO:0000256" key="3">
    <source>
        <dbReference type="SAM" id="SignalP"/>
    </source>
</evidence>
<protein>
    <recommendedName>
        <fullName evidence="4">Peptidase A1 domain-containing protein</fullName>
    </recommendedName>
</protein>